<protein>
    <recommendedName>
        <fullName evidence="3">Alpha glucuronidase N-terminal domain-containing protein</fullName>
    </recommendedName>
</protein>
<dbReference type="PANTHER" id="PTHR47406">
    <property type="entry name" value="COAGULATION FACTOR 5/8 TYPE, C-TERMINAL"/>
    <property type="match status" value="1"/>
</dbReference>
<keyword evidence="2" id="KW-1185">Reference proteome</keyword>
<accession>A0A517YEK2</accession>
<dbReference type="Gene3D" id="2.60.40.1190">
    <property type="match status" value="1"/>
</dbReference>
<organism evidence="1 2">
    <name type="scientific">Anatilimnocola aggregata</name>
    <dbReference type="NCBI Taxonomy" id="2528021"/>
    <lineage>
        <taxon>Bacteria</taxon>
        <taxon>Pseudomonadati</taxon>
        <taxon>Planctomycetota</taxon>
        <taxon>Planctomycetia</taxon>
        <taxon>Pirellulales</taxon>
        <taxon>Pirellulaceae</taxon>
        <taxon>Anatilimnocola</taxon>
    </lineage>
</organism>
<reference evidence="1 2" key="1">
    <citation type="submission" date="2019-02" db="EMBL/GenBank/DDBJ databases">
        <title>Deep-cultivation of Planctomycetes and their phenomic and genomic characterization uncovers novel biology.</title>
        <authorList>
            <person name="Wiegand S."/>
            <person name="Jogler M."/>
            <person name="Boedeker C."/>
            <person name="Pinto D."/>
            <person name="Vollmers J."/>
            <person name="Rivas-Marin E."/>
            <person name="Kohn T."/>
            <person name="Peeters S.H."/>
            <person name="Heuer A."/>
            <person name="Rast P."/>
            <person name="Oberbeckmann S."/>
            <person name="Bunk B."/>
            <person name="Jeske O."/>
            <person name="Meyerdierks A."/>
            <person name="Storesund J.E."/>
            <person name="Kallscheuer N."/>
            <person name="Luecker S."/>
            <person name="Lage O.M."/>
            <person name="Pohl T."/>
            <person name="Merkel B.J."/>
            <person name="Hornburger P."/>
            <person name="Mueller R.-W."/>
            <person name="Bruemmer F."/>
            <person name="Labrenz M."/>
            <person name="Spormann A.M."/>
            <person name="Op den Camp H."/>
            <person name="Overmann J."/>
            <person name="Amann R."/>
            <person name="Jetten M.S.M."/>
            <person name="Mascher T."/>
            <person name="Medema M.H."/>
            <person name="Devos D.P."/>
            <person name="Kaster A.-K."/>
            <person name="Ovreas L."/>
            <person name="Rohde M."/>
            <person name="Galperin M.Y."/>
            <person name="Jogler C."/>
        </authorList>
    </citation>
    <scope>NUCLEOTIDE SEQUENCE [LARGE SCALE GENOMIC DNA]</scope>
    <source>
        <strain evidence="1 2">ETA_A8</strain>
    </source>
</reference>
<dbReference type="RefSeq" id="WP_202921062.1">
    <property type="nucleotide sequence ID" value="NZ_CP036274.1"/>
</dbReference>
<dbReference type="SUPFAM" id="SSF49344">
    <property type="entry name" value="CBD9-like"/>
    <property type="match status" value="1"/>
</dbReference>
<evidence type="ECO:0000313" key="1">
    <source>
        <dbReference type="EMBL" id="QDU28664.1"/>
    </source>
</evidence>
<dbReference type="AlphaFoldDB" id="A0A517YEK2"/>
<dbReference type="Pfam" id="PF16126">
    <property type="entry name" value="DUF4838"/>
    <property type="match status" value="1"/>
</dbReference>
<dbReference type="InterPro" id="IPR032287">
    <property type="entry name" value="DUF4838"/>
</dbReference>
<dbReference type="PANTHER" id="PTHR47406:SF2">
    <property type="entry name" value="ALPHA GLUCURONIDASE N-TERMINAL DOMAIN-CONTAINING PROTEIN"/>
    <property type="match status" value="1"/>
</dbReference>
<dbReference type="EMBL" id="CP036274">
    <property type="protein sequence ID" value="QDU28664.1"/>
    <property type="molecule type" value="Genomic_DNA"/>
</dbReference>
<evidence type="ECO:0008006" key="3">
    <source>
        <dbReference type="Google" id="ProtNLM"/>
    </source>
</evidence>
<proteinExistence type="predicted"/>
<sequence>MLKLIPFVVIAFSCIARLSASDLLLVEDGHARAEIVVAAERPRMTTLAALEMRHFVQKLSGAKLPIVTTPSKTDAIKIYIGRSPATDRLGIADEGLKYGAYRIASGPNWLVLLGHDEDFDHTKMPWPLKRNAVPEEEAKWLQATAGQTDAAWGYPFNSGFKSLWSPGDFKEQMTARYGDDFSALWSKRPGSPEGFWEHDLGGSSNAVYALLRSWGVRWYMPGEVGEVVPTKKTLVVQPINKTIRPDYAMRDWNWYNFSGFAYDDVIWARRLGMNTGHDLVGPLKGPHGMVHVMSAPAMKEKHTDYYALIGGKRDIDHRRGGTPCFTAPGLEKETVQFLRYLFDTYDVPSVDVWPCDGLQLCQCEKCQGKNASDLVWGFADRVARQIHSSHPTKRVTCGAYTSYRAPPPSIDKLSPNLAVWISNCGRPLMLDDVHWKGYQELMNGWRARVAPGNILRLENNRYHIFGDGPIGYPVIHPRSAARDLKAMKGISLGDTGEQSQAQSKWRTPAIEHITLYVESQFLWNADQDVDTLLDEYCRLFYGPAAKAMYDAIHFAEHNLAVKDQSRNGGRANPMNVPLTVSLRLREKLEQAQQLAGDTIYGRRIAAIQADLKSKEQLIADDQQQRQALADARAKAPVARAHAGDDLSTATKYILKDNTTGEKSDVTTQFRVGWAGEAIVFEVVCSEPRMKQLQVAQNVFDGDNIAISLETPLHSYYHLEINPDGIVADGNPGPDWQSLAEVKTERGDDFWRVRVRIPVVTADEASSDPRHRIGGAKPTAEAPWYFNVGRYRVVDLDKPELQAFSPTKRGWHQPARFGKLLAE</sequence>
<name>A0A517YEK2_9BACT</name>
<gene>
    <name evidence="1" type="ORF">ETAA8_37670</name>
</gene>
<evidence type="ECO:0000313" key="2">
    <source>
        <dbReference type="Proteomes" id="UP000315017"/>
    </source>
</evidence>
<dbReference type="Proteomes" id="UP000315017">
    <property type="component" value="Chromosome"/>
</dbReference>
<dbReference type="KEGG" id="aagg:ETAA8_37670"/>